<accession>A0A840C3R2</accession>
<name>A0A840C3R2_9HYPH</name>
<dbReference type="RefSeq" id="WP_246373330.1">
    <property type="nucleotide sequence ID" value="NZ_JACIEN010000012.1"/>
</dbReference>
<keyword evidence="1" id="KW-1133">Transmembrane helix</keyword>
<evidence type="ECO:0000313" key="2">
    <source>
        <dbReference type="EMBL" id="MBB4020125.1"/>
    </source>
</evidence>
<dbReference type="Proteomes" id="UP000577362">
    <property type="component" value="Unassembled WGS sequence"/>
</dbReference>
<keyword evidence="1" id="KW-0812">Transmembrane</keyword>
<keyword evidence="3" id="KW-1185">Reference proteome</keyword>
<reference evidence="2 3" key="1">
    <citation type="submission" date="2020-08" db="EMBL/GenBank/DDBJ databases">
        <title>Genomic Encyclopedia of Type Strains, Phase IV (KMG-IV): sequencing the most valuable type-strain genomes for metagenomic binning, comparative biology and taxonomic classification.</title>
        <authorList>
            <person name="Goeker M."/>
        </authorList>
    </citation>
    <scope>NUCLEOTIDE SEQUENCE [LARGE SCALE GENOMIC DNA]</scope>
    <source>
        <strain evidence="2 3">DSM 103737</strain>
    </source>
</reference>
<keyword evidence="1" id="KW-0472">Membrane</keyword>
<protein>
    <submittedName>
        <fullName evidence="2">Uncharacterized protein</fullName>
    </submittedName>
</protein>
<dbReference type="EMBL" id="JACIEN010000012">
    <property type="protein sequence ID" value="MBB4020125.1"/>
    <property type="molecule type" value="Genomic_DNA"/>
</dbReference>
<evidence type="ECO:0000313" key="3">
    <source>
        <dbReference type="Proteomes" id="UP000577362"/>
    </source>
</evidence>
<sequence length="199" mass="21021">MDNSSSSRPPGTPVTGWRSIQWWPALLGLAFATFLAIDLFSGAEHGTDFAAVVAASGLVYLAAASLEVPWISWPVFLLSVAVITVARLGLVPLEATWLMLMVAGFFAAYGVIRALRRPNHDLPLQATAMVAFGGSAVLALFVNPALGALLVAAGLFAHAGWDAYHHVNNKVVVRSMAEFCFVLDGVLATAMVVATLRSV</sequence>
<feature type="transmembrane region" description="Helical" evidence="1">
    <location>
        <begin position="135"/>
        <end position="159"/>
    </location>
</feature>
<organism evidence="2 3">
    <name type="scientific">Chelatococcus caeni</name>
    <dbReference type="NCBI Taxonomy" id="1348468"/>
    <lineage>
        <taxon>Bacteria</taxon>
        <taxon>Pseudomonadati</taxon>
        <taxon>Pseudomonadota</taxon>
        <taxon>Alphaproteobacteria</taxon>
        <taxon>Hyphomicrobiales</taxon>
        <taxon>Chelatococcaceae</taxon>
        <taxon>Chelatococcus</taxon>
    </lineage>
</organism>
<feature type="transmembrane region" description="Helical" evidence="1">
    <location>
        <begin position="97"/>
        <end position="115"/>
    </location>
</feature>
<evidence type="ECO:0000256" key="1">
    <source>
        <dbReference type="SAM" id="Phobius"/>
    </source>
</evidence>
<proteinExistence type="predicted"/>
<feature type="transmembrane region" description="Helical" evidence="1">
    <location>
        <begin position="171"/>
        <end position="196"/>
    </location>
</feature>
<feature type="transmembrane region" description="Helical" evidence="1">
    <location>
        <begin position="47"/>
        <end position="64"/>
    </location>
</feature>
<feature type="transmembrane region" description="Helical" evidence="1">
    <location>
        <begin position="20"/>
        <end position="40"/>
    </location>
</feature>
<comment type="caution">
    <text evidence="2">The sequence shown here is derived from an EMBL/GenBank/DDBJ whole genome shotgun (WGS) entry which is preliminary data.</text>
</comment>
<gene>
    <name evidence="2" type="ORF">GGR16_005189</name>
</gene>
<dbReference type="AlphaFoldDB" id="A0A840C3R2"/>